<evidence type="ECO:0000259" key="6">
    <source>
        <dbReference type="Pfam" id="PF04321"/>
    </source>
</evidence>
<feature type="binding site" evidence="3">
    <location>
        <position position="144"/>
    </location>
    <ligand>
        <name>substrate</name>
    </ligand>
</feature>
<dbReference type="NCBIfam" id="TIGR01214">
    <property type="entry name" value="rmlD"/>
    <property type="match status" value="1"/>
</dbReference>
<dbReference type="SUPFAM" id="SSF51182">
    <property type="entry name" value="RmlC-like cupins"/>
    <property type="match status" value="1"/>
</dbReference>
<dbReference type="Proteomes" id="UP000249008">
    <property type="component" value="Chromosome 1"/>
</dbReference>
<evidence type="ECO:0000256" key="4">
    <source>
        <dbReference type="PIRSR" id="PIRSR600888-3"/>
    </source>
</evidence>
<dbReference type="CDD" id="cd00438">
    <property type="entry name" value="cupin_RmlC"/>
    <property type="match status" value="1"/>
</dbReference>
<dbReference type="Gene3D" id="2.60.120.10">
    <property type="entry name" value="Jelly Rolls"/>
    <property type="match status" value="1"/>
</dbReference>
<dbReference type="KEGG" id="ful:C4N20_02575"/>
<dbReference type="InterPro" id="IPR014710">
    <property type="entry name" value="RmlC-like_jellyroll"/>
</dbReference>
<protein>
    <recommendedName>
        <fullName evidence="5">dTDP-4-dehydrorhamnose reductase</fullName>
        <ecNumber evidence="5">1.1.1.133</ecNumber>
    </recommendedName>
</protein>
<feature type="binding site" evidence="3">
    <location>
        <position position="61"/>
    </location>
    <ligand>
        <name>substrate</name>
    </ligand>
</feature>
<dbReference type="InterPro" id="IPR000888">
    <property type="entry name" value="RmlC-like"/>
</dbReference>
<feature type="active site" description="Proton acceptor" evidence="2">
    <location>
        <position position="64"/>
    </location>
</feature>
<dbReference type="CDD" id="cd05254">
    <property type="entry name" value="dTDP_HR_like_SDR_e"/>
    <property type="match status" value="1"/>
</dbReference>
<feature type="binding site" evidence="3">
    <location>
        <position position="26"/>
    </location>
    <ligand>
        <name>substrate</name>
    </ligand>
</feature>
<dbReference type="InterPro" id="IPR036291">
    <property type="entry name" value="NAD(P)-bd_dom_sf"/>
</dbReference>
<dbReference type="GeneID" id="78453678"/>
<feature type="binding site" evidence="3">
    <location>
        <begin position="49"/>
        <end position="51"/>
    </location>
    <ligand>
        <name>substrate</name>
    </ligand>
</feature>
<dbReference type="SUPFAM" id="SSF51735">
    <property type="entry name" value="NAD(P)-binding Rossmann-fold domains"/>
    <property type="match status" value="1"/>
</dbReference>
<evidence type="ECO:0000313" key="8">
    <source>
        <dbReference type="Proteomes" id="UP000249008"/>
    </source>
</evidence>
<dbReference type="Pfam" id="PF00908">
    <property type="entry name" value="dTDP_sugar_isom"/>
    <property type="match status" value="1"/>
</dbReference>
<dbReference type="GO" id="GO:0008831">
    <property type="term" value="F:dTDP-4-dehydrorhamnose reductase activity"/>
    <property type="evidence" value="ECO:0007669"/>
    <property type="project" value="UniProtKB-EC"/>
</dbReference>
<comment type="similarity">
    <text evidence="1 5">Belongs to the dTDP-4-dehydrorhamnose reductase family.</text>
</comment>
<keyword evidence="7" id="KW-0413">Isomerase</keyword>
<dbReference type="InterPro" id="IPR011051">
    <property type="entry name" value="RmlC_Cupin_sf"/>
</dbReference>
<name>A0AAX2JCM9_9FUSO</name>
<comment type="pathway">
    <text evidence="5">Carbohydrate biosynthesis; dTDP-L-rhamnose biosynthesis.</text>
</comment>
<dbReference type="NCBIfam" id="TIGR01221">
    <property type="entry name" value="rmlC"/>
    <property type="match status" value="1"/>
</dbReference>
<dbReference type="AlphaFoldDB" id="A0AAX2JCM9"/>
<keyword evidence="5" id="KW-0521">NADP</keyword>
<organism evidence="7 8">
    <name type="scientific">Fusobacterium ulcerans</name>
    <dbReference type="NCBI Taxonomy" id="861"/>
    <lineage>
        <taxon>Bacteria</taxon>
        <taxon>Fusobacteriati</taxon>
        <taxon>Fusobacteriota</taxon>
        <taxon>Fusobacteriia</taxon>
        <taxon>Fusobacteriales</taxon>
        <taxon>Fusobacteriaceae</taxon>
        <taxon>Fusobacterium</taxon>
    </lineage>
</organism>
<dbReference type="InterPro" id="IPR029903">
    <property type="entry name" value="RmlD-like-bd"/>
</dbReference>
<evidence type="ECO:0000256" key="5">
    <source>
        <dbReference type="RuleBase" id="RU364082"/>
    </source>
</evidence>
<dbReference type="InterPro" id="IPR005913">
    <property type="entry name" value="dTDP_dehydrorham_reduct"/>
</dbReference>
<evidence type="ECO:0000256" key="1">
    <source>
        <dbReference type="ARBA" id="ARBA00010944"/>
    </source>
</evidence>
<feature type="binding site" evidence="3">
    <location>
        <position position="31"/>
    </location>
    <ligand>
        <name>substrate</name>
    </ligand>
</feature>
<dbReference type="PANTHER" id="PTHR10491">
    <property type="entry name" value="DTDP-4-DEHYDRORHAMNOSE REDUCTASE"/>
    <property type="match status" value="1"/>
</dbReference>
<feature type="binding site" evidence="3">
    <location>
        <position position="120"/>
    </location>
    <ligand>
        <name>substrate</name>
    </ligand>
</feature>
<comment type="function">
    <text evidence="5">Catalyzes the reduction of dTDP-6-deoxy-L-lyxo-4-hexulose to yield dTDP-L-rhamnose.</text>
</comment>
<keyword evidence="5" id="KW-0560">Oxidoreductase</keyword>
<dbReference type="EMBL" id="LS483487">
    <property type="protein sequence ID" value="SQJ09821.1"/>
    <property type="molecule type" value="Genomic_DNA"/>
</dbReference>
<dbReference type="GO" id="GO:0008830">
    <property type="term" value="F:dTDP-4-dehydrorhamnose 3,5-epimerase activity"/>
    <property type="evidence" value="ECO:0007669"/>
    <property type="project" value="InterPro"/>
</dbReference>
<dbReference type="Gene3D" id="3.90.25.10">
    <property type="entry name" value="UDP-galactose 4-epimerase, domain 1"/>
    <property type="match status" value="1"/>
</dbReference>
<accession>A0AAX2JCM9</accession>
<feature type="active site" description="Proton donor" evidence="2">
    <location>
        <position position="133"/>
    </location>
</feature>
<reference evidence="7 8" key="1">
    <citation type="submission" date="2018-06" db="EMBL/GenBank/DDBJ databases">
        <authorList>
            <consortium name="Pathogen Informatics"/>
            <person name="Doyle S."/>
        </authorList>
    </citation>
    <scope>NUCLEOTIDE SEQUENCE [LARGE SCALE GENOMIC DNA]</scope>
    <source>
        <strain evidence="7 8">NCTC12112</strain>
    </source>
</reference>
<dbReference type="RefSeq" id="WP_005981182.1">
    <property type="nucleotide sequence ID" value="NZ_CABKNW010000005.1"/>
</dbReference>
<dbReference type="GO" id="GO:0005829">
    <property type="term" value="C:cytosol"/>
    <property type="evidence" value="ECO:0007669"/>
    <property type="project" value="TreeGrafter"/>
</dbReference>
<dbReference type="GO" id="GO:0019305">
    <property type="term" value="P:dTDP-rhamnose biosynthetic process"/>
    <property type="evidence" value="ECO:0007669"/>
    <property type="project" value="TreeGrafter"/>
</dbReference>
<evidence type="ECO:0000256" key="3">
    <source>
        <dbReference type="PIRSR" id="PIRSR600888-2"/>
    </source>
</evidence>
<sequence>MNKLKKLEINLQGIYIIEPLVFEDSRGFFLESYNKAEFEKIGITTNFIQDNHSKSKKGTLRGLHFQIKHSQAKLIRVIKGKILDIVVDIRKGSSTYGKWCGTELSAENRKMLYIAKGFAHGFLALEDDTEIEYKCDEYYAPHYDSGIMWNDKDIAIDWNFEKNGLKEENIILSEKDKKHQSFKEYTEKYSGENVLLTGADGQLGQDFQKLFDKLSIKYTATDYRELDVTDKEKVKEFVDNHDFTMIINCAAYNNVDKAEEELEKCYALNSHVPKYLVEICKEKNIAFVTYSTDFVFDGEKEIPYTEEDITNPLSIYSKAKLEGEKYSLGYDKSFVIRTSWVFGMGNNNFCKQVINWSKGKDKLRIVDDQISSPTYSKDLAEYSWELIQTGKYGLYHLSNDGEASKFEQAQYILKKIGWTGVLERGKTEEFPLSAKRAQYSKLDSSKIEKIIDRKIPHWKTGIDRFLEEMKEKGEI</sequence>
<evidence type="ECO:0000313" key="7">
    <source>
        <dbReference type="EMBL" id="SQJ09821.1"/>
    </source>
</evidence>
<feature type="binding site" evidence="3">
    <location>
        <position position="73"/>
    </location>
    <ligand>
        <name>substrate</name>
    </ligand>
</feature>
<dbReference type="Gene3D" id="3.40.50.720">
    <property type="entry name" value="NAD(P)-binding Rossmann-like Domain"/>
    <property type="match status" value="1"/>
</dbReference>
<dbReference type="PANTHER" id="PTHR10491:SF4">
    <property type="entry name" value="METHIONINE ADENOSYLTRANSFERASE 2 SUBUNIT BETA"/>
    <property type="match status" value="1"/>
</dbReference>
<gene>
    <name evidence="7" type="primary">rmlC</name>
    <name evidence="7" type="ORF">NCTC12112_02397</name>
</gene>
<feature type="binding site" evidence="3">
    <location>
        <position position="166"/>
    </location>
    <ligand>
        <name>substrate</name>
    </ligand>
</feature>
<dbReference type="EC" id="1.1.1.133" evidence="5"/>
<evidence type="ECO:0000256" key="2">
    <source>
        <dbReference type="PIRSR" id="PIRSR600888-1"/>
    </source>
</evidence>
<feature type="site" description="Participates in a stacking interaction with the thymidine ring of dTDP-4-oxo-6-deoxyglucose" evidence="4">
    <location>
        <position position="139"/>
    </location>
</feature>
<feature type="domain" description="RmlD-like substrate binding" evidence="6">
    <location>
        <begin position="193"/>
        <end position="469"/>
    </location>
</feature>
<proteinExistence type="inferred from homology"/>
<dbReference type="Pfam" id="PF04321">
    <property type="entry name" value="RmlD_sub_bind"/>
    <property type="match status" value="1"/>
</dbReference>